<accession>A0A8J2KB65</accession>
<feature type="non-terminal residue" evidence="2">
    <location>
        <position position="381"/>
    </location>
</feature>
<feature type="region of interest" description="Disordered" evidence="1">
    <location>
        <begin position="58"/>
        <end position="119"/>
    </location>
</feature>
<dbReference type="OrthoDB" id="5841574at2759"/>
<feature type="compositionally biased region" description="Acidic residues" evidence="1">
    <location>
        <begin position="316"/>
        <end position="337"/>
    </location>
</feature>
<sequence>MLLSRDSLNPSLTSSSDLSDSLGTSNDILRLHSEEYFPKKLEKSFQKHRWKINKDFSISPLHDGETTQRPLVTVPNSLSGNVTHTPSPSLQGGESGDDDDDDDEHNMGQEETEENDPEIMHLMTTAIVEDIPRITNKLPFENNITTTEMPLELSRPDLLNIPEEEGPPPKSSKDRRHSPRQSPDDERVNQVDIELLKLNENSANKSIVSSKKLQFRPDHADEEGADPENERLIPQMVNVTTENVYVSMESDETLEDSLMNGNGEDLPSTTNDPPVITVNASGIFPQTNLSSIWDRPHKSHKHSLLSSFPDTRQEQLDEDQNNASEVDDEESEEEGEEKQEKTMMMKRRPRRSVVHLYDMVVCATGCNPLIYKGYGCFCGFM</sequence>
<name>A0A8J2KB65_9HEXA</name>
<feature type="compositionally biased region" description="Acidic residues" evidence="1">
    <location>
        <begin position="95"/>
        <end position="117"/>
    </location>
</feature>
<gene>
    <name evidence="2" type="ORF">AFUS01_LOCUS20585</name>
</gene>
<dbReference type="Proteomes" id="UP000708208">
    <property type="component" value="Unassembled WGS sequence"/>
</dbReference>
<evidence type="ECO:0000313" key="2">
    <source>
        <dbReference type="EMBL" id="CAG7732046.1"/>
    </source>
</evidence>
<dbReference type="AlphaFoldDB" id="A0A8J2KB65"/>
<keyword evidence="3" id="KW-1185">Reference proteome</keyword>
<evidence type="ECO:0000256" key="1">
    <source>
        <dbReference type="SAM" id="MobiDB-lite"/>
    </source>
</evidence>
<organism evidence="2 3">
    <name type="scientific">Allacma fusca</name>
    <dbReference type="NCBI Taxonomy" id="39272"/>
    <lineage>
        <taxon>Eukaryota</taxon>
        <taxon>Metazoa</taxon>
        <taxon>Ecdysozoa</taxon>
        <taxon>Arthropoda</taxon>
        <taxon>Hexapoda</taxon>
        <taxon>Collembola</taxon>
        <taxon>Symphypleona</taxon>
        <taxon>Sminthuridae</taxon>
        <taxon>Allacma</taxon>
    </lineage>
</organism>
<proteinExistence type="predicted"/>
<reference evidence="2" key="1">
    <citation type="submission" date="2021-06" db="EMBL/GenBank/DDBJ databases">
        <authorList>
            <person name="Hodson N. C."/>
            <person name="Mongue J. A."/>
            <person name="Jaron S. K."/>
        </authorList>
    </citation>
    <scope>NUCLEOTIDE SEQUENCE</scope>
</reference>
<feature type="region of interest" description="Disordered" evidence="1">
    <location>
        <begin position="209"/>
        <end position="229"/>
    </location>
</feature>
<comment type="caution">
    <text evidence="2">The sequence shown here is derived from an EMBL/GenBank/DDBJ whole genome shotgun (WGS) entry which is preliminary data.</text>
</comment>
<feature type="region of interest" description="Disordered" evidence="1">
    <location>
        <begin position="289"/>
        <end position="347"/>
    </location>
</feature>
<dbReference type="EMBL" id="CAJVCH010223686">
    <property type="protein sequence ID" value="CAG7732046.1"/>
    <property type="molecule type" value="Genomic_DNA"/>
</dbReference>
<protein>
    <submittedName>
        <fullName evidence="2">Uncharacterized protein</fullName>
    </submittedName>
</protein>
<feature type="compositionally biased region" description="Polar residues" evidence="1">
    <location>
        <begin position="67"/>
        <end position="92"/>
    </location>
</feature>
<feature type="region of interest" description="Disordered" evidence="1">
    <location>
        <begin position="1"/>
        <end position="24"/>
    </location>
</feature>
<evidence type="ECO:0000313" key="3">
    <source>
        <dbReference type="Proteomes" id="UP000708208"/>
    </source>
</evidence>
<feature type="region of interest" description="Disordered" evidence="1">
    <location>
        <begin position="147"/>
        <end position="189"/>
    </location>
</feature>